<dbReference type="PROSITE" id="PS51257">
    <property type="entry name" value="PROKAR_LIPOPROTEIN"/>
    <property type="match status" value="1"/>
</dbReference>
<dbReference type="RefSeq" id="WP_345330365.1">
    <property type="nucleotide sequence ID" value="NZ_BAABJI010000002.1"/>
</dbReference>
<evidence type="ECO:0000256" key="1">
    <source>
        <dbReference type="SAM" id="SignalP"/>
    </source>
</evidence>
<dbReference type="InterPro" id="IPR032183">
    <property type="entry name" value="PKD-like"/>
</dbReference>
<reference evidence="3" key="1">
    <citation type="journal article" date="2019" name="Int. J. Syst. Evol. Microbiol.">
        <title>The Global Catalogue of Microorganisms (GCM) 10K type strain sequencing project: providing services to taxonomists for standard genome sequencing and annotation.</title>
        <authorList>
            <consortium name="The Broad Institute Genomics Platform"/>
            <consortium name="The Broad Institute Genome Sequencing Center for Infectious Disease"/>
            <person name="Wu L."/>
            <person name="Ma J."/>
        </authorList>
    </citation>
    <scope>NUCLEOTIDE SEQUENCE [LARGE SCALE GENOMIC DNA]</scope>
    <source>
        <strain evidence="3">JCM 18283</strain>
    </source>
</reference>
<keyword evidence="1" id="KW-0732">Signal</keyword>
<accession>A0ABP9FQD1</accession>
<feature type="chain" id="PRO_5047044262" description="PKD family protein" evidence="1">
    <location>
        <begin position="17"/>
        <end position="471"/>
    </location>
</feature>
<evidence type="ECO:0008006" key="4">
    <source>
        <dbReference type="Google" id="ProtNLM"/>
    </source>
</evidence>
<evidence type="ECO:0000313" key="3">
    <source>
        <dbReference type="Proteomes" id="UP001501436"/>
    </source>
</evidence>
<dbReference type="Pfam" id="PF16407">
    <property type="entry name" value="PKD_2"/>
    <property type="match status" value="1"/>
</dbReference>
<dbReference type="EMBL" id="BAABJI010000002">
    <property type="protein sequence ID" value="GAA4912449.1"/>
    <property type="molecule type" value="Genomic_DNA"/>
</dbReference>
<proteinExistence type="predicted"/>
<sequence>MKFRYIAYLLSLSLLAACKKDLGNYTYMPPSEPVIVNFTDRTFDALVGDSLILQPYVELDGADPYKDLTFDWEIFVDEAARTDKYTGYPLKIVYNLSPKTRTAKLTVTDKRNQMKYFFPFKIAGNTQFTKGFTVLSVDAGVTKLSFIKPDSASILSNLYFSLHNENLPDNPVQLFAKPYAYQPGTAEDYWVIAKDPQKGSVIIDGNTMLRKRYFPDQFFSPPASIITERFEASKGWATGIINGKLYLSVTTTAPFAPDWGKFSNPQAGDYELSPYYGNTPNYYFGFDIKTKAFVSFSSNGGYSGTEYQVNGNAFNPKNIGMSNLLFMQPVPGTTYAFFKDDAGSIYELSFGIDMDNYFSTRVIKPYTKKLFKGSAMVNADTKWQRSGTDVFYFSSNDKIYRYNPINEELRLLDANFSGKKISMLKLSGNVLTAGVDGELNFLDVSVGANGKLIKSIKGIPGAPVDFISKNL</sequence>
<name>A0ABP9FQD1_9SPHI</name>
<comment type="caution">
    <text evidence="2">The sequence shown here is derived from an EMBL/GenBank/DDBJ whole genome shotgun (WGS) entry which is preliminary data.</text>
</comment>
<feature type="signal peptide" evidence="1">
    <location>
        <begin position="1"/>
        <end position="16"/>
    </location>
</feature>
<keyword evidence="3" id="KW-1185">Reference proteome</keyword>
<gene>
    <name evidence="2" type="ORF">GCM10023313_14430</name>
</gene>
<organism evidence="2 3">
    <name type="scientific">Mucilaginibacter defluvii</name>
    <dbReference type="NCBI Taxonomy" id="1196019"/>
    <lineage>
        <taxon>Bacteria</taxon>
        <taxon>Pseudomonadati</taxon>
        <taxon>Bacteroidota</taxon>
        <taxon>Sphingobacteriia</taxon>
        <taxon>Sphingobacteriales</taxon>
        <taxon>Sphingobacteriaceae</taxon>
        <taxon>Mucilaginibacter</taxon>
    </lineage>
</organism>
<dbReference type="Proteomes" id="UP001501436">
    <property type="component" value="Unassembled WGS sequence"/>
</dbReference>
<evidence type="ECO:0000313" key="2">
    <source>
        <dbReference type="EMBL" id="GAA4912449.1"/>
    </source>
</evidence>
<protein>
    <recommendedName>
        <fullName evidence="4">PKD family protein</fullName>
    </recommendedName>
</protein>